<evidence type="ECO:0000313" key="1">
    <source>
        <dbReference type="EMBL" id="KAJ7404429.1"/>
    </source>
</evidence>
<evidence type="ECO:0000313" key="2">
    <source>
        <dbReference type="Proteomes" id="UP001145742"/>
    </source>
</evidence>
<gene>
    <name evidence="1" type="ORF">WISP_145753</name>
</gene>
<sequence length="125" mass="13736">MALEGSLEATTVADVTWFPQPGPAMPLFCLCSHPSQKLWLTILQLKGEFHSLKPNLNLAKKTWSKADQTYQSLGLASTILTGSKSLNKYQLQEISDIAGEVFQVSDGAKVKQNPEHVLEPPKAEE</sequence>
<keyword evidence="2" id="KW-1185">Reference proteome</keyword>
<reference evidence="1" key="1">
    <citation type="submission" date="2019-10" db="EMBL/GenBank/DDBJ databases">
        <authorList>
            <person name="Soares A.E.R."/>
            <person name="Aleixo A."/>
            <person name="Schneider P."/>
            <person name="Miyaki C.Y."/>
            <person name="Schneider M.P."/>
            <person name="Mello C."/>
            <person name="Vasconcelos A.T.R."/>
        </authorList>
    </citation>
    <scope>NUCLEOTIDE SEQUENCE</scope>
    <source>
        <tissue evidence="1">Muscle</tissue>
    </source>
</reference>
<dbReference type="Proteomes" id="UP001145742">
    <property type="component" value="Unassembled WGS sequence"/>
</dbReference>
<accession>A0ABQ9CL11</accession>
<comment type="caution">
    <text evidence="1">The sequence shown here is derived from an EMBL/GenBank/DDBJ whole genome shotgun (WGS) entry which is preliminary data.</text>
</comment>
<name>A0ABQ9CL11_9PASS</name>
<protein>
    <submittedName>
        <fullName evidence="1">Uncharacterized protein</fullName>
    </submittedName>
</protein>
<organism evidence="1 2">
    <name type="scientific">Willisornis vidua</name>
    <name type="common">Xingu scale-backed antbird</name>
    <dbReference type="NCBI Taxonomy" id="1566151"/>
    <lineage>
        <taxon>Eukaryota</taxon>
        <taxon>Metazoa</taxon>
        <taxon>Chordata</taxon>
        <taxon>Craniata</taxon>
        <taxon>Vertebrata</taxon>
        <taxon>Euteleostomi</taxon>
        <taxon>Archelosauria</taxon>
        <taxon>Archosauria</taxon>
        <taxon>Dinosauria</taxon>
        <taxon>Saurischia</taxon>
        <taxon>Theropoda</taxon>
        <taxon>Coelurosauria</taxon>
        <taxon>Aves</taxon>
        <taxon>Neognathae</taxon>
        <taxon>Neoaves</taxon>
        <taxon>Telluraves</taxon>
        <taxon>Australaves</taxon>
        <taxon>Passeriformes</taxon>
        <taxon>Thamnophilidae</taxon>
        <taxon>Willisornis</taxon>
    </lineage>
</organism>
<dbReference type="EMBL" id="WHWB01034772">
    <property type="protein sequence ID" value="KAJ7404429.1"/>
    <property type="molecule type" value="Genomic_DNA"/>
</dbReference>
<proteinExistence type="predicted"/>